<dbReference type="EMBL" id="GBRH01283439">
    <property type="protein sequence ID" value="JAD14456.1"/>
    <property type="molecule type" value="Transcribed_RNA"/>
</dbReference>
<evidence type="ECO:0000256" key="3">
    <source>
        <dbReference type="ARBA" id="ARBA00012663"/>
    </source>
</evidence>
<dbReference type="PANTHER" id="PTHR22600:SF21">
    <property type="entry name" value="BETA-HEXOSAMINIDASE A"/>
    <property type="match status" value="1"/>
</dbReference>
<dbReference type="SUPFAM" id="SSF51445">
    <property type="entry name" value="(Trans)glycosidases"/>
    <property type="match status" value="1"/>
</dbReference>
<feature type="domain" description="Glycoside hydrolase family 20 catalytic" evidence="5">
    <location>
        <begin position="9"/>
        <end position="46"/>
    </location>
</feature>
<evidence type="ECO:0000259" key="5">
    <source>
        <dbReference type="Pfam" id="PF00728"/>
    </source>
</evidence>
<comment type="similarity">
    <text evidence="2">Belongs to the glycosyl hydrolase 20 family.</text>
</comment>
<dbReference type="GO" id="GO:0004563">
    <property type="term" value="F:beta-N-acetylhexosaminidase activity"/>
    <property type="evidence" value="ECO:0007669"/>
    <property type="project" value="UniProtKB-EC"/>
</dbReference>
<comment type="catalytic activity">
    <reaction evidence="1">
        <text>Hydrolysis of terminal non-reducing N-acetyl-D-hexosamine residues in N-acetyl-beta-D-hexosaminides.</text>
        <dbReference type="EC" id="3.2.1.52"/>
    </reaction>
</comment>
<evidence type="ECO:0000256" key="1">
    <source>
        <dbReference type="ARBA" id="ARBA00001231"/>
    </source>
</evidence>
<reference evidence="6" key="1">
    <citation type="submission" date="2014-09" db="EMBL/GenBank/DDBJ databases">
        <authorList>
            <person name="Magalhaes I.L.F."/>
            <person name="Oliveira U."/>
            <person name="Santos F.R."/>
            <person name="Vidigal T.H.D.A."/>
            <person name="Brescovit A.D."/>
            <person name="Santos A.J."/>
        </authorList>
    </citation>
    <scope>NUCLEOTIDE SEQUENCE</scope>
    <source>
        <tissue evidence="6">Shoot tissue taken approximately 20 cm above the soil surface</tissue>
    </source>
</reference>
<dbReference type="GO" id="GO:0030203">
    <property type="term" value="P:glycosaminoglycan metabolic process"/>
    <property type="evidence" value="ECO:0007669"/>
    <property type="project" value="TreeGrafter"/>
</dbReference>
<dbReference type="GO" id="GO:0005975">
    <property type="term" value="P:carbohydrate metabolic process"/>
    <property type="evidence" value="ECO:0007669"/>
    <property type="project" value="InterPro"/>
</dbReference>
<organism evidence="6">
    <name type="scientific">Arundo donax</name>
    <name type="common">Giant reed</name>
    <name type="synonym">Donax arundinaceus</name>
    <dbReference type="NCBI Taxonomy" id="35708"/>
    <lineage>
        <taxon>Eukaryota</taxon>
        <taxon>Viridiplantae</taxon>
        <taxon>Streptophyta</taxon>
        <taxon>Embryophyta</taxon>
        <taxon>Tracheophyta</taxon>
        <taxon>Spermatophyta</taxon>
        <taxon>Magnoliopsida</taxon>
        <taxon>Liliopsida</taxon>
        <taxon>Poales</taxon>
        <taxon>Poaceae</taxon>
        <taxon>PACMAD clade</taxon>
        <taxon>Arundinoideae</taxon>
        <taxon>Arundineae</taxon>
        <taxon>Arundo</taxon>
    </lineage>
</organism>
<dbReference type="InterPro" id="IPR017853">
    <property type="entry name" value="GH"/>
</dbReference>
<evidence type="ECO:0000256" key="4">
    <source>
        <dbReference type="ARBA" id="ARBA00022801"/>
    </source>
</evidence>
<sequence>MNEPLANIYNPEQQKLVLGGEVCMWGEHIDASDIQQTIWPRAAAAAGMIS</sequence>
<name>A0A0A8XMZ7_ARUDO</name>
<accession>A0A0A8XMZ7</accession>
<dbReference type="InterPro" id="IPR025705">
    <property type="entry name" value="Beta_hexosaminidase_sua/sub"/>
</dbReference>
<dbReference type="AlphaFoldDB" id="A0A0A8XMZ7"/>
<proteinExistence type="inferred from homology"/>
<dbReference type="Pfam" id="PF00728">
    <property type="entry name" value="Glyco_hydro_20"/>
    <property type="match status" value="1"/>
</dbReference>
<dbReference type="InterPro" id="IPR015883">
    <property type="entry name" value="Glyco_hydro_20_cat"/>
</dbReference>
<reference evidence="6" key="2">
    <citation type="journal article" date="2015" name="Data Brief">
        <title>Shoot transcriptome of the giant reed, Arundo donax.</title>
        <authorList>
            <person name="Barrero R.A."/>
            <person name="Guerrero F.D."/>
            <person name="Moolhuijzen P."/>
            <person name="Goolsby J.A."/>
            <person name="Tidwell J."/>
            <person name="Bellgard S.E."/>
            <person name="Bellgard M.I."/>
        </authorList>
    </citation>
    <scope>NUCLEOTIDE SEQUENCE</scope>
    <source>
        <tissue evidence="6">Shoot tissue taken approximately 20 cm above the soil surface</tissue>
    </source>
</reference>
<dbReference type="GO" id="GO:0016020">
    <property type="term" value="C:membrane"/>
    <property type="evidence" value="ECO:0007669"/>
    <property type="project" value="TreeGrafter"/>
</dbReference>
<evidence type="ECO:0000256" key="2">
    <source>
        <dbReference type="ARBA" id="ARBA00006285"/>
    </source>
</evidence>
<keyword evidence="4" id="KW-0378">Hydrolase</keyword>
<dbReference type="EC" id="3.2.1.52" evidence="3"/>
<protein>
    <recommendedName>
        <fullName evidence="3">beta-N-acetylhexosaminidase</fullName>
        <ecNumber evidence="3">3.2.1.52</ecNumber>
    </recommendedName>
</protein>
<evidence type="ECO:0000313" key="6">
    <source>
        <dbReference type="EMBL" id="JAD14456.1"/>
    </source>
</evidence>
<dbReference type="Gene3D" id="3.20.20.80">
    <property type="entry name" value="Glycosidases"/>
    <property type="match status" value="1"/>
</dbReference>
<dbReference type="PANTHER" id="PTHR22600">
    <property type="entry name" value="BETA-HEXOSAMINIDASE"/>
    <property type="match status" value="1"/>
</dbReference>